<protein>
    <recommendedName>
        <fullName evidence="3">TIGR03016 family PEP-CTERM system-associated outer membrane protein</fullName>
    </recommendedName>
</protein>
<dbReference type="InterPro" id="IPR017467">
    <property type="entry name" value="CHP03016_PEP-CTERM"/>
</dbReference>
<dbReference type="KEGG" id="mcau:MIT9_P1741"/>
<evidence type="ECO:0000313" key="2">
    <source>
        <dbReference type="Proteomes" id="UP001321825"/>
    </source>
</evidence>
<evidence type="ECO:0008006" key="3">
    <source>
        <dbReference type="Google" id="ProtNLM"/>
    </source>
</evidence>
<accession>A0AAU9CKG3</accession>
<dbReference type="NCBIfam" id="TIGR03016">
    <property type="entry name" value="pepcterm_hypo_1"/>
    <property type="match status" value="1"/>
</dbReference>
<organism evidence="1 2">
    <name type="scientific">Methylomarinovum caldicuralii</name>
    <dbReference type="NCBI Taxonomy" id="438856"/>
    <lineage>
        <taxon>Bacteria</taxon>
        <taxon>Pseudomonadati</taxon>
        <taxon>Pseudomonadota</taxon>
        <taxon>Gammaproteobacteria</taxon>
        <taxon>Methylococcales</taxon>
        <taxon>Methylothermaceae</taxon>
        <taxon>Methylomarinovum</taxon>
    </lineage>
</organism>
<proteinExistence type="predicted"/>
<evidence type="ECO:0000313" key="1">
    <source>
        <dbReference type="EMBL" id="BCX82156.1"/>
    </source>
</evidence>
<dbReference type="AlphaFoldDB" id="A0AAU9CKG3"/>
<keyword evidence="2" id="KW-1185">Reference proteome</keyword>
<dbReference type="Proteomes" id="UP001321825">
    <property type="component" value="Chromosome"/>
</dbReference>
<dbReference type="EMBL" id="AP024714">
    <property type="protein sequence ID" value="BCX82156.1"/>
    <property type="molecule type" value="Genomic_DNA"/>
</dbReference>
<dbReference type="RefSeq" id="WP_317704565.1">
    <property type="nucleotide sequence ID" value="NZ_AP024714.1"/>
</dbReference>
<reference evidence="2" key="1">
    <citation type="journal article" date="2024" name="Int. J. Syst. Evol. Microbiol.">
        <title>Methylomarinovum tepidoasis sp. nov., a moderately thermophilic methanotroph of the family Methylothermaceae isolated from a deep-sea hydrothermal field.</title>
        <authorList>
            <person name="Hirayama H."/>
            <person name="Takaki Y."/>
            <person name="Abe M."/>
            <person name="Miyazaki M."/>
            <person name="Uematsu K."/>
            <person name="Matsui Y."/>
            <person name="Takai K."/>
        </authorList>
    </citation>
    <scope>NUCLEOTIDE SEQUENCE [LARGE SCALE GENOMIC DNA]</scope>
    <source>
        <strain evidence="2">IT-9</strain>
    </source>
</reference>
<sequence length="603" mass="64366">MERIRWKWLPVLLLMGLETAEAARWQISPYLTVRQTYSDNINLEPGSGESAWVTEANPGISIANRRSSGGGGFGGGGFGGGGFGGGGFGGGGFGGGGFGGGGFGGGGFGGGGFGGGGFGGGGFGGGGFGGGGFGGGGFGGGGFGGGGFGGGGFGGGGRNTVPGRLLLNLNYRMQNIFSSQEGRGYDLRHQLQGNAVAELIENSVFLDARAGAGQTLVNPQGRQVADNIANVGNRANFYTFGLSPYWLPHLGGYADGQVRLGYFYVTTSGRSASATHTYNQSVFLRSGKRFNILTWNLGFTNQRQTRSGGDDVVFRSGIARLNYRWTRTFSTFVQGGFSDNDFRSNTNTSNNGLFYTVGATWTPSRYLSLSAGGGRNSFVTITMQPTRRTTLQGSYRRNNVGALTGNVFLGLLQHRTRRTVWQASYTESVTTTQTVLAQQQIFQVVDAFGNPVVNPVDQQPVVVAVDLPRLVDEVFVRRRGELSFSANTAKTTLGVRAYVAKRNFQVSRNESKVFGLSGNWNWRWGAKTSAVLRGTWQRSKFDGSRNGQGTTNIFWTASARLTRRLGDKVNAYLEYRHQQQSSDGTTGVDYRENRAIAAINMRF</sequence>
<gene>
    <name evidence="1" type="ORF">MIT9_P1741</name>
</gene>
<name>A0AAU9CKG3_9GAMM</name>